<proteinExistence type="predicted"/>
<evidence type="ECO:0000313" key="4">
    <source>
        <dbReference type="RefSeq" id="XP_033818782.1"/>
    </source>
</evidence>
<keyword evidence="1" id="KW-1133">Transmembrane helix</keyword>
<feature type="domain" description="Ig-like" evidence="2">
    <location>
        <begin position="6"/>
        <end position="85"/>
    </location>
</feature>
<dbReference type="GeneID" id="117369016"/>
<dbReference type="InterPro" id="IPR034549">
    <property type="entry name" value="SPACA6"/>
</dbReference>
<dbReference type="PROSITE" id="PS50835">
    <property type="entry name" value="IG_LIKE"/>
    <property type="match status" value="1"/>
</dbReference>
<dbReference type="RefSeq" id="XP_033818782.1">
    <property type="nucleotide sequence ID" value="XM_033962891.1"/>
</dbReference>
<evidence type="ECO:0000259" key="2">
    <source>
        <dbReference type="PROSITE" id="PS50835"/>
    </source>
</evidence>
<accession>A0A6P8SJS9</accession>
<dbReference type="InParanoid" id="A0A6P8SJS9"/>
<keyword evidence="1" id="KW-0472">Membrane</keyword>
<dbReference type="Gene3D" id="2.60.40.10">
    <property type="entry name" value="Immunoglobulins"/>
    <property type="match status" value="1"/>
</dbReference>
<sequence>MDCGYPLDCGLQDIFVQENSRILVQCTFKFTLPTDISVVWKFAKNLRTQDLSYFTDLFSGEDLFILIKPTKPYHQGTYSCQIEDGPDIVARNYFYVNVTAFSTAANMKLQELFYNVTDADEDVALLSQQTFSASLHELLQQPNFLRRTSVILIIMAIALFTMLITLMIGVAYIFSTDIEED</sequence>
<dbReference type="KEGG" id="gsh:117369016"/>
<organism evidence="3 4">
    <name type="scientific">Geotrypetes seraphini</name>
    <name type="common">Gaboon caecilian</name>
    <name type="synonym">Caecilia seraphini</name>
    <dbReference type="NCBI Taxonomy" id="260995"/>
    <lineage>
        <taxon>Eukaryota</taxon>
        <taxon>Metazoa</taxon>
        <taxon>Chordata</taxon>
        <taxon>Craniata</taxon>
        <taxon>Vertebrata</taxon>
        <taxon>Euteleostomi</taxon>
        <taxon>Amphibia</taxon>
        <taxon>Gymnophiona</taxon>
        <taxon>Geotrypetes</taxon>
    </lineage>
</organism>
<dbReference type="FunCoup" id="A0A6P8SJS9">
    <property type="interactions" value="21"/>
</dbReference>
<dbReference type="InterPro" id="IPR007110">
    <property type="entry name" value="Ig-like_dom"/>
</dbReference>
<dbReference type="CTD" id="147650"/>
<dbReference type="AlphaFoldDB" id="A0A6P8SJS9"/>
<evidence type="ECO:0000313" key="3">
    <source>
        <dbReference type="Proteomes" id="UP000515159"/>
    </source>
</evidence>
<dbReference type="SUPFAM" id="SSF48726">
    <property type="entry name" value="Immunoglobulin"/>
    <property type="match status" value="1"/>
</dbReference>
<keyword evidence="1" id="KW-0812">Transmembrane</keyword>
<dbReference type="InterPro" id="IPR036179">
    <property type="entry name" value="Ig-like_dom_sf"/>
</dbReference>
<dbReference type="PANTHER" id="PTHR37366">
    <property type="entry name" value="SPERM ACROSOME MEMBRANE-ASSOCIATED PROTEIN 6"/>
    <property type="match status" value="1"/>
</dbReference>
<name>A0A6P8SJS9_GEOSA</name>
<evidence type="ECO:0000256" key="1">
    <source>
        <dbReference type="SAM" id="Phobius"/>
    </source>
</evidence>
<keyword evidence="3" id="KW-1185">Reference proteome</keyword>
<dbReference type="GO" id="GO:0007342">
    <property type="term" value="P:fusion of sperm to egg plasma membrane involved in single fertilization"/>
    <property type="evidence" value="ECO:0007669"/>
    <property type="project" value="InterPro"/>
</dbReference>
<dbReference type="OrthoDB" id="8960581at2759"/>
<dbReference type="PANTHER" id="PTHR37366:SF1">
    <property type="entry name" value="SPERM ACROSOME MEMBRANE-ASSOCIATED PROTEIN 6"/>
    <property type="match status" value="1"/>
</dbReference>
<gene>
    <name evidence="4" type="primary">SPACA6</name>
</gene>
<reference evidence="4" key="1">
    <citation type="submission" date="2025-08" db="UniProtKB">
        <authorList>
            <consortium name="RefSeq"/>
        </authorList>
    </citation>
    <scope>IDENTIFICATION</scope>
</reference>
<feature type="transmembrane region" description="Helical" evidence="1">
    <location>
        <begin position="150"/>
        <end position="174"/>
    </location>
</feature>
<dbReference type="InterPro" id="IPR013783">
    <property type="entry name" value="Ig-like_fold"/>
</dbReference>
<protein>
    <submittedName>
        <fullName evidence="4">Sperm acrosome membrane-associated protein 6</fullName>
    </submittedName>
</protein>
<dbReference type="Proteomes" id="UP000515159">
    <property type="component" value="Chromosome 11"/>
</dbReference>